<sequence length="136" mass="15416">MKNTNKISIYFAFITVVSLLFETTNSCFLNSCPFRRYGRNVQCDTCDGIENGLCASDGLCCNANRCVIDDECLNKIICLKDQCSIDDMPGVCVFSGLCCTNGICKVASECFNEQRKRNLRYFKSRVEFFLPYKKSI</sequence>
<feature type="chain" id="PRO_5005894982" evidence="1">
    <location>
        <begin position="27"/>
        <end position="136"/>
    </location>
</feature>
<evidence type="ECO:0000313" key="3">
    <source>
        <dbReference type="WBParaSite" id="SPAL_0001046600.1"/>
    </source>
</evidence>
<name>A0A0N5BXD5_STREA</name>
<feature type="signal peptide" evidence="1">
    <location>
        <begin position="1"/>
        <end position="26"/>
    </location>
</feature>
<evidence type="ECO:0000256" key="1">
    <source>
        <dbReference type="SAM" id="SignalP"/>
    </source>
</evidence>
<dbReference type="WBParaSite" id="SPAL_0001046600.1">
    <property type="protein sequence ID" value="SPAL_0001046600.1"/>
    <property type="gene ID" value="SPAL_0001046600"/>
</dbReference>
<keyword evidence="1" id="KW-0732">Signal</keyword>
<evidence type="ECO:0000313" key="2">
    <source>
        <dbReference type="Proteomes" id="UP000046392"/>
    </source>
</evidence>
<accession>A0A0N5BXD5</accession>
<reference evidence="3" key="1">
    <citation type="submission" date="2017-02" db="UniProtKB">
        <authorList>
            <consortium name="WormBaseParasite"/>
        </authorList>
    </citation>
    <scope>IDENTIFICATION</scope>
</reference>
<dbReference type="Proteomes" id="UP000046392">
    <property type="component" value="Unplaced"/>
</dbReference>
<proteinExistence type="predicted"/>
<dbReference type="AlphaFoldDB" id="A0A0N5BXD5"/>
<keyword evidence="2" id="KW-1185">Reference proteome</keyword>
<protein>
    <submittedName>
        <fullName evidence="3">GRANULINS domain-containing protein</fullName>
    </submittedName>
</protein>
<organism evidence="2 3">
    <name type="scientific">Strongyloides papillosus</name>
    <name type="common">Intestinal threadworm</name>
    <dbReference type="NCBI Taxonomy" id="174720"/>
    <lineage>
        <taxon>Eukaryota</taxon>
        <taxon>Metazoa</taxon>
        <taxon>Ecdysozoa</taxon>
        <taxon>Nematoda</taxon>
        <taxon>Chromadorea</taxon>
        <taxon>Rhabditida</taxon>
        <taxon>Tylenchina</taxon>
        <taxon>Panagrolaimomorpha</taxon>
        <taxon>Strongyloidoidea</taxon>
        <taxon>Strongyloididae</taxon>
        <taxon>Strongyloides</taxon>
    </lineage>
</organism>